<feature type="signal peptide" evidence="1">
    <location>
        <begin position="1"/>
        <end position="20"/>
    </location>
</feature>
<evidence type="ECO:0000256" key="1">
    <source>
        <dbReference type="SAM" id="SignalP"/>
    </source>
</evidence>
<keyword evidence="1" id="KW-0732">Signal</keyword>
<name>A0ABS6LDK4_9GAMM</name>
<dbReference type="EMBL" id="JAFMOY010000118">
    <property type="protein sequence ID" value="MBU9844843.1"/>
    <property type="molecule type" value="Genomic_DNA"/>
</dbReference>
<proteinExistence type="predicted"/>
<feature type="chain" id="PRO_5046347461" evidence="1">
    <location>
        <begin position="21"/>
        <end position="216"/>
    </location>
</feature>
<dbReference type="RefSeq" id="WP_217148648.1">
    <property type="nucleotide sequence ID" value="NZ_JAFMOY010000118.1"/>
</dbReference>
<protein>
    <submittedName>
        <fullName evidence="2">Uncharacterized protein</fullName>
    </submittedName>
</protein>
<comment type="caution">
    <text evidence="2">The sequence shown here is derived from an EMBL/GenBank/DDBJ whole genome shotgun (WGS) entry which is preliminary data.</text>
</comment>
<accession>A0ABS6LDK4</accession>
<evidence type="ECO:0000313" key="3">
    <source>
        <dbReference type="Proteomes" id="UP000739284"/>
    </source>
</evidence>
<evidence type="ECO:0000313" key="2">
    <source>
        <dbReference type="EMBL" id="MBU9844843.1"/>
    </source>
</evidence>
<dbReference type="Proteomes" id="UP000739284">
    <property type="component" value="Unassembled WGS sequence"/>
</dbReference>
<reference evidence="2 3" key="1">
    <citation type="submission" date="2021-03" db="EMBL/GenBank/DDBJ databases">
        <title>Five novel Rahnella species.</title>
        <authorList>
            <person name="Brady C."/>
            <person name="Asselin J."/>
            <person name="Beer S."/>
            <person name="Bruberg M.B."/>
            <person name="Crampton B."/>
            <person name="Venter S."/>
            <person name="Arnold D."/>
            <person name="Denman S."/>
        </authorList>
    </citation>
    <scope>NUCLEOTIDE SEQUENCE [LARGE SCALE GENOMIC DNA]</scope>
    <source>
        <strain evidence="2 3">FRB 231</strain>
    </source>
</reference>
<sequence length="216" mass="23977">MNNKIIVGVLLACVSGSVFSEPLQEDSQPISLKLSDNSLKEVNTCEDFIALRRAGKTVTDLPNLPDRFADMARGSLTNCYLTTYTKDHGLTEIKPASQAPTLKEIVDHFPASAAIAISNEEVAKVKSLYQNKTIRQKEPDLKPDNNGRMVSTKSADGYLISNHRTFKDKDGKIIDFITLGKFVTQGTWGESTTYEILSKSNPVWKIQEINENAPLW</sequence>
<gene>
    <name evidence="2" type="ORF">J1784_07445</name>
</gene>
<organism evidence="2 3">
    <name type="scientific">Rahnella ecdela</name>
    <dbReference type="NCBI Taxonomy" id="2816250"/>
    <lineage>
        <taxon>Bacteria</taxon>
        <taxon>Pseudomonadati</taxon>
        <taxon>Pseudomonadota</taxon>
        <taxon>Gammaproteobacteria</taxon>
        <taxon>Enterobacterales</taxon>
        <taxon>Yersiniaceae</taxon>
        <taxon>Rahnella</taxon>
    </lineage>
</organism>
<keyword evidence="3" id="KW-1185">Reference proteome</keyword>